<keyword evidence="4" id="KW-0862">Zinc</keyword>
<dbReference type="Gene3D" id="3.60.15.10">
    <property type="entry name" value="Ribonuclease Z/Hydroxyacylglutathione hydrolase-like"/>
    <property type="match status" value="1"/>
</dbReference>
<dbReference type="InterPro" id="IPR001279">
    <property type="entry name" value="Metallo-B-lactamas"/>
</dbReference>
<evidence type="ECO:0000256" key="3">
    <source>
        <dbReference type="ARBA" id="ARBA00022801"/>
    </source>
</evidence>
<evidence type="ECO:0000313" key="7">
    <source>
        <dbReference type="Proteomes" id="UP000659124"/>
    </source>
</evidence>
<comment type="caution">
    <text evidence="6">The sequence shown here is derived from an EMBL/GenBank/DDBJ whole genome shotgun (WGS) entry which is preliminary data.</text>
</comment>
<gene>
    <name evidence="6" type="ORF">ICL07_20980</name>
</gene>
<dbReference type="InterPro" id="IPR036866">
    <property type="entry name" value="RibonucZ/Hydroxyglut_hydro"/>
</dbReference>
<evidence type="ECO:0000256" key="4">
    <source>
        <dbReference type="ARBA" id="ARBA00022833"/>
    </source>
</evidence>
<reference evidence="6 7" key="1">
    <citation type="submission" date="2020-09" db="EMBL/GenBank/DDBJ databases">
        <title>Genome sequences of type strains of Chitinophaga qingshengii and Chitinophaga varians.</title>
        <authorList>
            <person name="Kittiwongwattana C."/>
        </authorList>
    </citation>
    <scope>NUCLEOTIDE SEQUENCE [LARGE SCALE GENOMIC DNA]</scope>
    <source>
        <strain evidence="6 7">JCM 30026</strain>
    </source>
</reference>
<dbReference type="SMART" id="SM00849">
    <property type="entry name" value="Lactamase_B"/>
    <property type="match status" value="1"/>
</dbReference>
<dbReference type="EMBL" id="JACVFC010000003">
    <property type="protein sequence ID" value="MBC9932875.1"/>
    <property type="molecule type" value="Genomic_DNA"/>
</dbReference>
<evidence type="ECO:0000313" key="6">
    <source>
        <dbReference type="EMBL" id="MBC9932875.1"/>
    </source>
</evidence>
<dbReference type="SUPFAM" id="SSF56281">
    <property type="entry name" value="Metallo-hydrolase/oxidoreductase"/>
    <property type="match status" value="1"/>
</dbReference>
<dbReference type="Pfam" id="PF00753">
    <property type="entry name" value="Lactamase_B"/>
    <property type="match status" value="1"/>
</dbReference>
<keyword evidence="2" id="KW-0479">Metal-binding</keyword>
<evidence type="ECO:0000256" key="2">
    <source>
        <dbReference type="ARBA" id="ARBA00022723"/>
    </source>
</evidence>
<feature type="domain" description="Metallo-beta-lactamase" evidence="5">
    <location>
        <begin position="57"/>
        <end position="259"/>
    </location>
</feature>
<dbReference type="InterPro" id="IPR051013">
    <property type="entry name" value="MBL_superfamily_lactonases"/>
</dbReference>
<comment type="similarity">
    <text evidence="1">Belongs to the metallo-beta-lactamase superfamily.</text>
</comment>
<accession>A0ABR7TT86</accession>
<evidence type="ECO:0000256" key="1">
    <source>
        <dbReference type="ARBA" id="ARBA00007749"/>
    </source>
</evidence>
<proteinExistence type="inferred from homology"/>
<protein>
    <submittedName>
        <fullName evidence="6">MBL fold metallo-hydrolase</fullName>
    </submittedName>
</protein>
<evidence type="ECO:0000259" key="5">
    <source>
        <dbReference type="SMART" id="SM00849"/>
    </source>
</evidence>
<dbReference type="PANTHER" id="PTHR42978:SF6">
    <property type="entry name" value="QUORUM-QUENCHING LACTONASE YTNP-RELATED"/>
    <property type="match status" value="1"/>
</dbReference>
<dbReference type="CDD" id="cd07720">
    <property type="entry name" value="OPHC2-like_MBL-fold"/>
    <property type="match status" value="1"/>
</dbReference>
<organism evidence="6 7">
    <name type="scientific">Chitinophaga qingshengii</name>
    <dbReference type="NCBI Taxonomy" id="1569794"/>
    <lineage>
        <taxon>Bacteria</taxon>
        <taxon>Pseudomonadati</taxon>
        <taxon>Bacteroidota</taxon>
        <taxon>Chitinophagia</taxon>
        <taxon>Chitinophagales</taxon>
        <taxon>Chitinophagaceae</taxon>
        <taxon>Chitinophaga</taxon>
    </lineage>
</organism>
<name>A0ABR7TT86_9BACT</name>
<keyword evidence="7" id="KW-1185">Reference proteome</keyword>
<dbReference type="Proteomes" id="UP000659124">
    <property type="component" value="Unassembled WGS sequence"/>
</dbReference>
<dbReference type="PANTHER" id="PTHR42978">
    <property type="entry name" value="QUORUM-QUENCHING LACTONASE YTNP-RELATED-RELATED"/>
    <property type="match status" value="1"/>
</dbReference>
<dbReference type="RefSeq" id="WP_188090003.1">
    <property type="nucleotide sequence ID" value="NZ_JACVFC010000003.1"/>
</dbReference>
<sequence>MQTPFSFQLGNLELMIFSDGYQLLAPAHPMIGPYERPHFIQQALSAQDQSTAELQLDLNILLVRAQNRLILIDSGLGPEDVTSGQLPRKLSAAGISPTAITDIILTHAHTDHIGGLLHPDCSPIFPYARIHLSQLEYDSWMAHTPDFTASPLDAAPGIQETLTSRIREILTSIQPQLKLVPPRATLFDCIRLIPAPGHTAGHSMVEIFSGEDTLLHTGDLLHATILLQHPEWGMFYDLNFKQAARIREDILQEMAESGRMTMTYHLPWPGLGKIKRGTTGFEWEPVRLSDR</sequence>
<keyword evidence="3" id="KW-0378">Hydrolase</keyword>